<dbReference type="GO" id="GO:0005829">
    <property type="term" value="C:cytosol"/>
    <property type="evidence" value="ECO:0007669"/>
    <property type="project" value="TreeGrafter"/>
</dbReference>
<evidence type="ECO:0000256" key="1">
    <source>
        <dbReference type="ARBA" id="ARBA00022527"/>
    </source>
</evidence>
<dbReference type="GO" id="GO:0005524">
    <property type="term" value="F:ATP binding"/>
    <property type="evidence" value="ECO:0007669"/>
    <property type="project" value="UniProtKB-KW"/>
</dbReference>
<name>A0A7R9PID5_TIMGE</name>
<feature type="domain" description="AGC-kinase C-terminal" evidence="7">
    <location>
        <begin position="59"/>
        <end position="113"/>
    </location>
</feature>
<dbReference type="PANTHER" id="PTHR24353:SF37">
    <property type="entry name" value="CAMP-DEPENDENT PROTEIN KINASE CATALYTIC SUBUNIT PRKX"/>
    <property type="match status" value="1"/>
</dbReference>
<organism evidence="8">
    <name type="scientific">Timema genevievae</name>
    <name type="common">Walking stick</name>
    <dbReference type="NCBI Taxonomy" id="629358"/>
    <lineage>
        <taxon>Eukaryota</taxon>
        <taxon>Metazoa</taxon>
        <taxon>Ecdysozoa</taxon>
        <taxon>Arthropoda</taxon>
        <taxon>Hexapoda</taxon>
        <taxon>Insecta</taxon>
        <taxon>Pterygota</taxon>
        <taxon>Neoptera</taxon>
        <taxon>Polyneoptera</taxon>
        <taxon>Phasmatodea</taxon>
        <taxon>Timematodea</taxon>
        <taxon>Timematoidea</taxon>
        <taxon>Timematidae</taxon>
        <taxon>Timema</taxon>
    </lineage>
</organism>
<keyword evidence="5" id="KW-0067">ATP-binding</keyword>
<evidence type="ECO:0000256" key="2">
    <source>
        <dbReference type="ARBA" id="ARBA00022679"/>
    </source>
</evidence>
<evidence type="ECO:0000256" key="4">
    <source>
        <dbReference type="ARBA" id="ARBA00022777"/>
    </source>
</evidence>
<proteinExistence type="predicted"/>
<evidence type="ECO:0000313" key="8">
    <source>
        <dbReference type="EMBL" id="CAD7588123.1"/>
    </source>
</evidence>
<feature type="region of interest" description="Disordered" evidence="6">
    <location>
        <begin position="51"/>
        <end position="97"/>
    </location>
</feature>
<dbReference type="GO" id="GO:0005952">
    <property type="term" value="C:cAMP-dependent protein kinase complex"/>
    <property type="evidence" value="ECO:0007669"/>
    <property type="project" value="TreeGrafter"/>
</dbReference>
<protein>
    <recommendedName>
        <fullName evidence="7">AGC-kinase C-terminal domain-containing protein</fullName>
    </recommendedName>
</protein>
<dbReference type="AlphaFoldDB" id="A0A7R9PID5"/>
<keyword evidence="1" id="KW-0723">Serine/threonine-protein kinase</keyword>
<keyword evidence="2" id="KW-0808">Transferase</keyword>
<dbReference type="InterPro" id="IPR000961">
    <property type="entry name" value="AGC-kinase_C"/>
</dbReference>
<dbReference type="EMBL" id="OE839667">
    <property type="protein sequence ID" value="CAD7588123.1"/>
    <property type="molecule type" value="Genomic_DNA"/>
</dbReference>
<evidence type="ECO:0000256" key="5">
    <source>
        <dbReference type="ARBA" id="ARBA00022840"/>
    </source>
</evidence>
<reference evidence="8" key="1">
    <citation type="submission" date="2020-11" db="EMBL/GenBank/DDBJ databases">
        <authorList>
            <person name="Tran Van P."/>
        </authorList>
    </citation>
    <scope>NUCLEOTIDE SEQUENCE</scope>
</reference>
<evidence type="ECO:0000259" key="7">
    <source>
        <dbReference type="PROSITE" id="PS51285"/>
    </source>
</evidence>
<dbReference type="GO" id="GO:0004691">
    <property type="term" value="F:cAMP-dependent protein kinase activity"/>
    <property type="evidence" value="ECO:0007669"/>
    <property type="project" value="TreeGrafter"/>
</dbReference>
<evidence type="ECO:0000256" key="3">
    <source>
        <dbReference type="ARBA" id="ARBA00022741"/>
    </source>
</evidence>
<keyword evidence="3" id="KW-0547">Nucleotide-binding</keyword>
<sequence>MYPHLRGDRVENPLRRWRYRDSAYLYMLFDYVCGGELFSYLRNAGRFGTNTGGSTDLLTPSPLNPRLPKTTEPPIVPRVTYEGDTRNFDDYPETDWKSAPTVGETEQKLFEDF</sequence>
<dbReference type="PROSITE" id="PS51285">
    <property type="entry name" value="AGC_KINASE_CTER"/>
    <property type="match status" value="1"/>
</dbReference>
<accession>A0A7R9PID5</accession>
<gene>
    <name evidence="8" type="ORF">TGEB3V08_LOCUS2230</name>
</gene>
<evidence type="ECO:0000256" key="6">
    <source>
        <dbReference type="SAM" id="MobiDB-lite"/>
    </source>
</evidence>
<keyword evidence="4" id="KW-0418">Kinase</keyword>
<dbReference type="PANTHER" id="PTHR24353">
    <property type="entry name" value="CYCLIC NUCLEOTIDE-DEPENDENT PROTEIN KINASE"/>
    <property type="match status" value="1"/>
</dbReference>